<evidence type="ECO:0000256" key="2">
    <source>
        <dbReference type="ARBA" id="ARBA00008420"/>
    </source>
</evidence>
<protein>
    <recommendedName>
        <fullName evidence="3">gluconokinase</fullName>
        <ecNumber evidence="3">2.7.1.12</ecNumber>
    </recommendedName>
    <alternativeName>
        <fullName evidence="8">Gluconate kinase</fullName>
    </alternativeName>
</protein>
<dbReference type="Proteomes" id="UP000030653">
    <property type="component" value="Unassembled WGS sequence"/>
</dbReference>
<evidence type="ECO:0000256" key="4">
    <source>
        <dbReference type="ARBA" id="ARBA00022679"/>
    </source>
</evidence>
<proteinExistence type="inferred from homology"/>
<dbReference type="OrthoDB" id="275177at2759"/>
<reference evidence="11 12" key="1">
    <citation type="journal article" date="2012" name="Science">
        <title>The Paleozoic origin of enzymatic lignin decomposition reconstructed from 31 fungal genomes.</title>
        <authorList>
            <person name="Floudas D."/>
            <person name="Binder M."/>
            <person name="Riley R."/>
            <person name="Barry K."/>
            <person name="Blanchette R.A."/>
            <person name="Henrissat B."/>
            <person name="Martinez A.T."/>
            <person name="Otillar R."/>
            <person name="Spatafora J.W."/>
            <person name="Yadav J.S."/>
            <person name="Aerts A."/>
            <person name="Benoit I."/>
            <person name="Boyd A."/>
            <person name="Carlson A."/>
            <person name="Copeland A."/>
            <person name="Coutinho P.M."/>
            <person name="de Vries R.P."/>
            <person name="Ferreira P."/>
            <person name="Findley K."/>
            <person name="Foster B."/>
            <person name="Gaskell J."/>
            <person name="Glotzer D."/>
            <person name="Gorecki P."/>
            <person name="Heitman J."/>
            <person name="Hesse C."/>
            <person name="Hori C."/>
            <person name="Igarashi K."/>
            <person name="Jurgens J.A."/>
            <person name="Kallen N."/>
            <person name="Kersten P."/>
            <person name="Kohler A."/>
            <person name="Kuees U."/>
            <person name="Kumar T.K.A."/>
            <person name="Kuo A."/>
            <person name="LaButti K."/>
            <person name="Larrondo L.F."/>
            <person name="Lindquist E."/>
            <person name="Ling A."/>
            <person name="Lombard V."/>
            <person name="Lucas S."/>
            <person name="Lundell T."/>
            <person name="Martin R."/>
            <person name="McLaughlin D.J."/>
            <person name="Morgenstern I."/>
            <person name="Morin E."/>
            <person name="Murat C."/>
            <person name="Nagy L.G."/>
            <person name="Nolan M."/>
            <person name="Ohm R.A."/>
            <person name="Patyshakuliyeva A."/>
            <person name="Rokas A."/>
            <person name="Ruiz-Duenas F.J."/>
            <person name="Sabat G."/>
            <person name="Salamov A."/>
            <person name="Samejima M."/>
            <person name="Schmutz J."/>
            <person name="Slot J.C."/>
            <person name="St John F."/>
            <person name="Stenlid J."/>
            <person name="Sun H."/>
            <person name="Sun S."/>
            <person name="Syed K."/>
            <person name="Tsang A."/>
            <person name="Wiebenga A."/>
            <person name="Young D."/>
            <person name="Pisabarro A."/>
            <person name="Eastwood D.C."/>
            <person name="Martin F."/>
            <person name="Cullen D."/>
            <person name="Grigoriev I.V."/>
            <person name="Hibbett D.S."/>
        </authorList>
    </citation>
    <scope>NUCLEOTIDE SEQUENCE [LARGE SCALE GENOMIC DNA]</scope>
    <source>
        <strain evidence="11 12">DJM-731 SS1</strain>
    </source>
</reference>
<comment type="catalytic activity">
    <reaction evidence="9">
        <text>D-gluconate + ATP = 6-phospho-D-gluconate + ADP + H(+)</text>
        <dbReference type="Rhea" id="RHEA:19433"/>
        <dbReference type="ChEBI" id="CHEBI:15378"/>
        <dbReference type="ChEBI" id="CHEBI:18391"/>
        <dbReference type="ChEBI" id="CHEBI:30616"/>
        <dbReference type="ChEBI" id="CHEBI:58759"/>
        <dbReference type="ChEBI" id="CHEBI:456216"/>
        <dbReference type="EC" id="2.7.1.12"/>
    </reaction>
</comment>
<evidence type="ECO:0000256" key="5">
    <source>
        <dbReference type="ARBA" id="ARBA00022741"/>
    </source>
</evidence>
<dbReference type="OMA" id="YEGDDYH"/>
<dbReference type="FunFam" id="3.40.50.300:FF:000522">
    <property type="entry name" value="Gluconokinase"/>
    <property type="match status" value="1"/>
</dbReference>
<dbReference type="UniPathway" id="UPA00792"/>
<comment type="pathway">
    <text evidence="1">Carbohydrate acid metabolism; D-gluconate degradation.</text>
</comment>
<sequence>MTDAPSVQQSRPRPTLIVVMGVSGSGKSTLGAGLAKAISRPFLDGDDLHPKANVDKMSRGQALEDKDRFPWLAIIRNRAEKACADQMHAGQLKEGDRPGVVVVCSALKKTYRDILRGQPPPTAHVPPHEETNETHTNGAHDPPSPSLQTYFVFLDGSDKVLQDRMAARKGHFMKAGMLKSQLATLERPQNEEGVAVVNVDTTPEEMLALARKVVKEMVGL</sequence>
<dbReference type="GO" id="GO:0005524">
    <property type="term" value="F:ATP binding"/>
    <property type="evidence" value="ECO:0007669"/>
    <property type="project" value="UniProtKB-KW"/>
</dbReference>
<evidence type="ECO:0000256" key="1">
    <source>
        <dbReference type="ARBA" id="ARBA00004875"/>
    </source>
</evidence>
<dbReference type="GO" id="GO:0005975">
    <property type="term" value="P:carbohydrate metabolic process"/>
    <property type="evidence" value="ECO:0007669"/>
    <property type="project" value="InterPro"/>
</dbReference>
<organism evidence="11 12">
    <name type="scientific">Dacryopinax primogenitus (strain DJM 731)</name>
    <name type="common">Brown rot fungus</name>
    <dbReference type="NCBI Taxonomy" id="1858805"/>
    <lineage>
        <taxon>Eukaryota</taxon>
        <taxon>Fungi</taxon>
        <taxon>Dikarya</taxon>
        <taxon>Basidiomycota</taxon>
        <taxon>Agaricomycotina</taxon>
        <taxon>Dacrymycetes</taxon>
        <taxon>Dacrymycetales</taxon>
        <taxon>Dacrymycetaceae</taxon>
        <taxon>Dacryopinax</taxon>
    </lineage>
</organism>
<dbReference type="PANTHER" id="PTHR43442">
    <property type="entry name" value="GLUCONOKINASE-RELATED"/>
    <property type="match status" value="1"/>
</dbReference>
<evidence type="ECO:0000313" key="11">
    <source>
        <dbReference type="EMBL" id="EJU03951.1"/>
    </source>
</evidence>
<dbReference type="SUPFAM" id="SSF52540">
    <property type="entry name" value="P-loop containing nucleoside triphosphate hydrolases"/>
    <property type="match status" value="1"/>
</dbReference>
<dbReference type="GO" id="GO:0046316">
    <property type="term" value="F:gluconokinase activity"/>
    <property type="evidence" value="ECO:0007669"/>
    <property type="project" value="UniProtKB-EC"/>
</dbReference>
<dbReference type="Pfam" id="PF01202">
    <property type="entry name" value="SKI"/>
    <property type="match status" value="1"/>
</dbReference>
<evidence type="ECO:0000256" key="9">
    <source>
        <dbReference type="ARBA" id="ARBA00048090"/>
    </source>
</evidence>
<dbReference type="EMBL" id="JH795858">
    <property type="protein sequence ID" value="EJU03951.1"/>
    <property type="molecule type" value="Genomic_DNA"/>
</dbReference>
<keyword evidence="6 11" id="KW-0418">Kinase</keyword>
<evidence type="ECO:0000256" key="7">
    <source>
        <dbReference type="ARBA" id="ARBA00022840"/>
    </source>
</evidence>
<dbReference type="HOGENOM" id="CLU_077168_2_0_1"/>
<accession>M5G130</accession>
<evidence type="ECO:0000256" key="10">
    <source>
        <dbReference type="SAM" id="MobiDB-lite"/>
    </source>
</evidence>
<dbReference type="GO" id="GO:0005737">
    <property type="term" value="C:cytoplasm"/>
    <property type="evidence" value="ECO:0007669"/>
    <property type="project" value="TreeGrafter"/>
</dbReference>
<dbReference type="InterPro" id="IPR027417">
    <property type="entry name" value="P-loop_NTPase"/>
</dbReference>
<gene>
    <name evidence="11" type="ORF">DACRYDRAFT_20674</name>
</gene>
<evidence type="ECO:0000313" key="12">
    <source>
        <dbReference type="Proteomes" id="UP000030653"/>
    </source>
</evidence>
<keyword evidence="5" id="KW-0547">Nucleotide-binding</keyword>
<evidence type="ECO:0000256" key="8">
    <source>
        <dbReference type="ARBA" id="ARBA00029835"/>
    </source>
</evidence>
<keyword evidence="4" id="KW-0808">Transferase</keyword>
<dbReference type="EC" id="2.7.1.12" evidence="3"/>
<evidence type="ECO:0000256" key="3">
    <source>
        <dbReference type="ARBA" id="ARBA00012054"/>
    </source>
</evidence>
<dbReference type="PANTHER" id="PTHR43442:SF3">
    <property type="entry name" value="GLUCONOKINASE-RELATED"/>
    <property type="match status" value="1"/>
</dbReference>
<dbReference type="InterPro" id="IPR031322">
    <property type="entry name" value="Shikimate/glucono_kinase"/>
</dbReference>
<comment type="similarity">
    <text evidence="2">Belongs to the gluconokinase GntK/GntV family.</text>
</comment>
<keyword evidence="12" id="KW-1185">Reference proteome</keyword>
<dbReference type="RefSeq" id="XP_040630845.1">
    <property type="nucleotide sequence ID" value="XM_040772027.1"/>
</dbReference>
<dbReference type="CDD" id="cd02021">
    <property type="entry name" value="GntK"/>
    <property type="match status" value="1"/>
</dbReference>
<keyword evidence="7" id="KW-0067">ATP-binding</keyword>
<dbReference type="GeneID" id="63687089"/>
<dbReference type="Gene3D" id="3.40.50.300">
    <property type="entry name" value="P-loop containing nucleotide triphosphate hydrolases"/>
    <property type="match status" value="1"/>
</dbReference>
<dbReference type="STRING" id="1858805.M5G130"/>
<evidence type="ECO:0000256" key="6">
    <source>
        <dbReference type="ARBA" id="ARBA00022777"/>
    </source>
</evidence>
<dbReference type="AlphaFoldDB" id="M5G130"/>
<feature type="region of interest" description="Disordered" evidence="10">
    <location>
        <begin position="115"/>
        <end position="146"/>
    </location>
</feature>
<dbReference type="InterPro" id="IPR006001">
    <property type="entry name" value="Therm_gnt_kin"/>
</dbReference>
<name>M5G130_DACPD</name>